<protein>
    <submittedName>
        <fullName evidence="1">Uncharacterized protein</fullName>
    </submittedName>
</protein>
<organism evidence="1 2">
    <name type="scientific">Engystomops pustulosus</name>
    <name type="common">Tungara frog</name>
    <name type="synonym">Physalaemus pustulosus</name>
    <dbReference type="NCBI Taxonomy" id="76066"/>
    <lineage>
        <taxon>Eukaryota</taxon>
        <taxon>Metazoa</taxon>
        <taxon>Chordata</taxon>
        <taxon>Craniata</taxon>
        <taxon>Vertebrata</taxon>
        <taxon>Euteleostomi</taxon>
        <taxon>Amphibia</taxon>
        <taxon>Batrachia</taxon>
        <taxon>Anura</taxon>
        <taxon>Neobatrachia</taxon>
        <taxon>Hyloidea</taxon>
        <taxon>Leptodactylidae</taxon>
        <taxon>Leiuperinae</taxon>
        <taxon>Engystomops</taxon>
    </lineage>
</organism>
<evidence type="ECO:0000313" key="2">
    <source>
        <dbReference type="Proteomes" id="UP000824782"/>
    </source>
</evidence>
<keyword evidence="2" id="KW-1185">Reference proteome</keyword>
<accession>A0AAV7A3V8</accession>
<sequence length="32" mass="3320">MQLRAGAIISRQTAGSVSLYLSPHVPAHSTGL</sequence>
<evidence type="ECO:0000313" key="1">
    <source>
        <dbReference type="EMBL" id="KAG8556284.1"/>
    </source>
</evidence>
<dbReference type="AlphaFoldDB" id="A0AAV7A3V8"/>
<name>A0AAV7A3V8_ENGPU</name>
<proteinExistence type="predicted"/>
<dbReference type="Proteomes" id="UP000824782">
    <property type="component" value="Unassembled WGS sequence"/>
</dbReference>
<dbReference type="EMBL" id="WNYA01000009">
    <property type="protein sequence ID" value="KAG8556284.1"/>
    <property type="molecule type" value="Genomic_DNA"/>
</dbReference>
<gene>
    <name evidence="1" type="ORF">GDO81_018006</name>
</gene>
<reference evidence="1" key="1">
    <citation type="thesis" date="2020" institute="ProQuest LLC" country="789 East Eisenhower Parkway, Ann Arbor, MI, USA">
        <title>Comparative Genomics and Chromosome Evolution.</title>
        <authorList>
            <person name="Mudd A.B."/>
        </authorList>
    </citation>
    <scope>NUCLEOTIDE SEQUENCE</scope>
    <source>
        <strain evidence="1">237g6f4</strain>
        <tissue evidence="1">Blood</tissue>
    </source>
</reference>
<comment type="caution">
    <text evidence="1">The sequence shown here is derived from an EMBL/GenBank/DDBJ whole genome shotgun (WGS) entry which is preliminary data.</text>
</comment>